<dbReference type="Gene3D" id="2.60.120.260">
    <property type="entry name" value="Galactose-binding domain-like"/>
    <property type="match status" value="1"/>
</dbReference>
<dbReference type="PANTHER" id="PTHR10066:SF67">
    <property type="entry name" value="BETA-GLUCURONIDASE"/>
    <property type="match status" value="1"/>
</dbReference>
<dbReference type="Proteomes" id="UP000009073">
    <property type="component" value="Chromosome"/>
</dbReference>
<evidence type="ECO:0000256" key="5">
    <source>
        <dbReference type="ARBA" id="ARBA00023295"/>
    </source>
</evidence>
<dbReference type="InterPro" id="IPR006102">
    <property type="entry name" value="Ig-like_GH2"/>
</dbReference>
<dbReference type="STRING" id="595494.Tola_2896"/>
<dbReference type="PROSITE" id="PS00719">
    <property type="entry name" value="GLYCOSYL_HYDROL_F2_1"/>
    <property type="match status" value="1"/>
</dbReference>
<dbReference type="InterPro" id="IPR008979">
    <property type="entry name" value="Galactose-bd-like_sf"/>
</dbReference>
<name>C4LCI1_TOLAT</name>
<dbReference type="CAZy" id="GH2">
    <property type="family name" value="Glycoside Hydrolase Family 2"/>
</dbReference>
<keyword evidence="4 6" id="KW-0378">Hydrolase</keyword>
<keyword evidence="11" id="KW-1185">Reference proteome</keyword>
<evidence type="ECO:0000256" key="1">
    <source>
        <dbReference type="ARBA" id="ARBA00007401"/>
    </source>
</evidence>
<dbReference type="SUPFAM" id="SSF49303">
    <property type="entry name" value="beta-Galactosidase/glucuronidase domain"/>
    <property type="match status" value="1"/>
</dbReference>
<evidence type="ECO:0000259" key="8">
    <source>
        <dbReference type="Pfam" id="PF02836"/>
    </source>
</evidence>
<dbReference type="GO" id="GO:0030246">
    <property type="term" value="F:carbohydrate binding"/>
    <property type="evidence" value="ECO:0007669"/>
    <property type="project" value="TreeGrafter"/>
</dbReference>
<accession>C4LCI1</accession>
<reference evidence="10 11" key="2">
    <citation type="journal article" date="2011" name="Stand. Genomic Sci.">
        <title>Complete genome sequence of Tolumonas auensis type strain (TA 4).</title>
        <authorList>
            <person name="Chertkov O."/>
            <person name="Copeland A."/>
            <person name="Lucas S."/>
            <person name="Lapidus A."/>
            <person name="Berry K.W."/>
            <person name="Detter J.C."/>
            <person name="Del Rio T.G."/>
            <person name="Hammon N."/>
            <person name="Dalin E."/>
            <person name="Tice H."/>
            <person name="Pitluck S."/>
            <person name="Richardson P."/>
            <person name="Bruce D."/>
            <person name="Goodwin L."/>
            <person name="Han C."/>
            <person name="Tapia R."/>
            <person name="Saunders E."/>
            <person name="Schmutz J."/>
            <person name="Brettin T."/>
            <person name="Larimer F."/>
            <person name="Land M."/>
            <person name="Hauser L."/>
            <person name="Spring S."/>
            <person name="Rohde M."/>
            <person name="Kyrpides N.C."/>
            <person name="Ivanova N."/>
            <person name="Goker M."/>
            <person name="Beller H.R."/>
            <person name="Klenk H.P."/>
            <person name="Woyke T."/>
        </authorList>
    </citation>
    <scope>NUCLEOTIDE SEQUENCE [LARGE SCALE GENOMIC DNA]</scope>
    <source>
        <strain evidence="11">DSM 9187 / TA4</strain>
    </source>
</reference>
<dbReference type="InterPro" id="IPR013783">
    <property type="entry name" value="Ig-like_fold"/>
</dbReference>
<evidence type="ECO:0000256" key="3">
    <source>
        <dbReference type="ARBA" id="ARBA00016205"/>
    </source>
</evidence>
<sequence>MLKPVENQFRERKSLNGLWQFAVDRAAEGRQQQWWLQPLPAAREIPVPASYNDIFPEAEIRDHVGDVWYQTETFIPAGWKDQRIVLRFDAATHRGTVWVNDVLVMDHQGGYTPFEADISAYVQAGKSCRLTVCVNNVLSWDTIPPGQVLTQPDGRLKQQYFHDFFNYAGLHRSVWLYATAKAHIQDVTVVTEYDGRDGVVDYSVVTTGTGSVSVRLTDAAGKEVASASGDSGRLNVGNATPWQPGKAYLYTLTVQFTGEQGTGDAYSLAVGIRSVKVEGKRFLINGEPFYFTGFGKHEDSDLRGKAHDDVMMVHDFELMNWIGANSFRTSHYPYAEEVLDYADRHGIVVINETAAVGLNMVIGKTLNPQVVEPKELYSEEGISNATQQAHLAAISELIARDKNHPCVVAWSITNEPDSSPDNAYAYFKPLVDETRRLDPSRPVTYASVMFVNAEKDKIAALFDVICLNRYFGWYTDAGDLKAAERMLEADLRAWEEKYGVPLIITEYGADTMNGLRSVVPSMWTEEFQIEFLNMYHRVFDRVEAVVGEQVWNFADFATSQGIIRVGGNKKGIFTRDRRPKSSAYALRKRWTAMSATHKKDLFGG</sequence>
<feature type="domain" description="Glycoside hydrolase family 2 immunoglobulin-like beta-sandwich" evidence="7">
    <location>
        <begin position="182"/>
        <end position="273"/>
    </location>
</feature>
<dbReference type="InterPro" id="IPR006104">
    <property type="entry name" value="Glyco_hydro_2_N"/>
</dbReference>
<evidence type="ECO:0000256" key="2">
    <source>
        <dbReference type="ARBA" id="ARBA00012761"/>
    </source>
</evidence>
<dbReference type="GO" id="GO:0005975">
    <property type="term" value="P:carbohydrate metabolic process"/>
    <property type="evidence" value="ECO:0007669"/>
    <property type="project" value="InterPro"/>
</dbReference>
<dbReference type="HOGENOM" id="CLU_006501_6_1_6"/>
<organism evidence="10 11">
    <name type="scientific">Tolumonas auensis (strain DSM 9187 / NBRC 110442 / TA 4)</name>
    <dbReference type="NCBI Taxonomy" id="595494"/>
    <lineage>
        <taxon>Bacteria</taxon>
        <taxon>Pseudomonadati</taxon>
        <taxon>Pseudomonadota</taxon>
        <taxon>Gammaproteobacteria</taxon>
        <taxon>Aeromonadales</taxon>
        <taxon>Aeromonadaceae</taxon>
        <taxon>Tolumonas</taxon>
    </lineage>
</organism>
<dbReference type="GO" id="GO:0019391">
    <property type="term" value="P:glucuronoside catabolic process"/>
    <property type="evidence" value="ECO:0007669"/>
    <property type="project" value="TreeGrafter"/>
</dbReference>
<evidence type="ECO:0000259" key="9">
    <source>
        <dbReference type="Pfam" id="PF02837"/>
    </source>
</evidence>
<dbReference type="SUPFAM" id="SSF49785">
    <property type="entry name" value="Galactose-binding domain-like"/>
    <property type="match status" value="1"/>
</dbReference>
<dbReference type="InterPro" id="IPR006103">
    <property type="entry name" value="Glyco_hydro_2_cat"/>
</dbReference>
<dbReference type="FunFam" id="3.20.20.80:FF:000080">
    <property type="entry name" value="Beta-glucuronidase UidA"/>
    <property type="match status" value="1"/>
</dbReference>
<dbReference type="EMBL" id="CP001616">
    <property type="protein sequence ID" value="ACQ94485.1"/>
    <property type="molecule type" value="Genomic_DNA"/>
</dbReference>
<reference evidence="11" key="1">
    <citation type="submission" date="2009-05" db="EMBL/GenBank/DDBJ databases">
        <title>Complete sequence of Tolumonas auensis DSM 9187.</title>
        <authorList>
            <consortium name="US DOE Joint Genome Institute"/>
            <person name="Lucas S."/>
            <person name="Copeland A."/>
            <person name="Lapidus A."/>
            <person name="Glavina del Rio T."/>
            <person name="Tice H."/>
            <person name="Bruce D."/>
            <person name="Goodwin L."/>
            <person name="Pitluck S."/>
            <person name="Chertkov O."/>
            <person name="Brettin T."/>
            <person name="Detter J.C."/>
            <person name="Han C."/>
            <person name="Larimer F."/>
            <person name="Land M."/>
            <person name="Hauser L."/>
            <person name="Kyrpides N."/>
            <person name="Mikhailova N."/>
            <person name="Spring S."/>
            <person name="Beller H."/>
        </authorList>
    </citation>
    <scope>NUCLEOTIDE SEQUENCE [LARGE SCALE GENOMIC DNA]</scope>
    <source>
        <strain evidence="11">DSM 9187 / TA4</strain>
    </source>
</reference>
<gene>
    <name evidence="10" type="ordered locus">Tola_2896</name>
</gene>
<dbReference type="NCBIfam" id="NF007538">
    <property type="entry name" value="PRK10150.1"/>
    <property type="match status" value="1"/>
</dbReference>
<evidence type="ECO:0000313" key="10">
    <source>
        <dbReference type="EMBL" id="ACQ94485.1"/>
    </source>
</evidence>
<dbReference type="EC" id="3.2.1.31" evidence="2"/>
<comment type="similarity">
    <text evidence="1 6">Belongs to the glycosyl hydrolase 2 family.</text>
</comment>
<dbReference type="Pfam" id="PF00703">
    <property type="entry name" value="Glyco_hydro_2"/>
    <property type="match status" value="1"/>
</dbReference>
<dbReference type="SUPFAM" id="SSF51445">
    <property type="entry name" value="(Trans)glycosidases"/>
    <property type="match status" value="1"/>
</dbReference>
<dbReference type="KEGG" id="tau:Tola_2896"/>
<evidence type="ECO:0000256" key="6">
    <source>
        <dbReference type="RuleBase" id="RU361154"/>
    </source>
</evidence>
<dbReference type="eggNOG" id="COG3250">
    <property type="taxonomic scope" value="Bacteria"/>
</dbReference>
<evidence type="ECO:0000259" key="7">
    <source>
        <dbReference type="Pfam" id="PF00703"/>
    </source>
</evidence>
<dbReference type="Gene3D" id="2.60.40.10">
    <property type="entry name" value="Immunoglobulins"/>
    <property type="match status" value="1"/>
</dbReference>
<dbReference type="FunFam" id="2.60.120.260:FF:000027">
    <property type="entry name" value="Beta-glucuronidase"/>
    <property type="match status" value="1"/>
</dbReference>
<dbReference type="Pfam" id="PF02836">
    <property type="entry name" value="Glyco_hydro_2_C"/>
    <property type="match status" value="1"/>
</dbReference>
<proteinExistence type="inferred from homology"/>
<keyword evidence="5 6" id="KW-0326">Glycosidase</keyword>
<dbReference type="GO" id="GO:0004566">
    <property type="term" value="F:beta-glucuronidase activity"/>
    <property type="evidence" value="ECO:0007669"/>
    <property type="project" value="UniProtKB-EC"/>
</dbReference>
<dbReference type="Pfam" id="PF02837">
    <property type="entry name" value="Glyco_hydro_2_N"/>
    <property type="match status" value="1"/>
</dbReference>
<dbReference type="Gene3D" id="3.20.20.80">
    <property type="entry name" value="Glycosidases"/>
    <property type="match status" value="1"/>
</dbReference>
<dbReference type="PANTHER" id="PTHR10066">
    <property type="entry name" value="BETA-GLUCURONIDASE"/>
    <property type="match status" value="1"/>
</dbReference>
<dbReference type="InterPro" id="IPR036156">
    <property type="entry name" value="Beta-gal/glucu_dom_sf"/>
</dbReference>
<feature type="domain" description="Glycoside hydrolase family 2 catalytic" evidence="8">
    <location>
        <begin position="275"/>
        <end position="593"/>
    </location>
</feature>
<dbReference type="InterPro" id="IPR023230">
    <property type="entry name" value="Glyco_hydro_2_CS"/>
</dbReference>
<evidence type="ECO:0000256" key="4">
    <source>
        <dbReference type="ARBA" id="ARBA00022801"/>
    </source>
</evidence>
<evidence type="ECO:0000313" key="11">
    <source>
        <dbReference type="Proteomes" id="UP000009073"/>
    </source>
</evidence>
<feature type="domain" description="Glycosyl hydrolases family 2 sugar binding" evidence="9">
    <location>
        <begin position="13"/>
        <end position="179"/>
    </location>
</feature>
<dbReference type="InterPro" id="IPR017853">
    <property type="entry name" value="GH"/>
</dbReference>
<dbReference type="PRINTS" id="PR00132">
    <property type="entry name" value="GLHYDRLASE2"/>
</dbReference>
<protein>
    <recommendedName>
        <fullName evidence="3">Beta-glucuronidase</fullName>
        <ecNumber evidence="2">3.2.1.31</ecNumber>
    </recommendedName>
</protein>
<dbReference type="InterPro" id="IPR006101">
    <property type="entry name" value="Glyco_hydro_2"/>
</dbReference>
<dbReference type="RefSeq" id="WP_015879934.1">
    <property type="nucleotide sequence ID" value="NC_012691.1"/>
</dbReference>
<dbReference type="OrthoDB" id="9758603at2"/>
<dbReference type="AlphaFoldDB" id="C4LCI1"/>